<dbReference type="InterPro" id="IPR017451">
    <property type="entry name" value="F-box-assoc_interact_dom"/>
</dbReference>
<reference evidence="2" key="1">
    <citation type="submission" date="2023-02" db="EMBL/GenBank/DDBJ databases">
        <title>Genome of toxic invasive species Heracleum sosnowskyi carries increased number of genes despite the absence of recent whole-genome duplications.</title>
        <authorList>
            <person name="Schelkunov M."/>
            <person name="Shtratnikova V."/>
            <person name="Makarenko M."/>
            <person name="Klepikova A."/>
            <person name="Omelchenko D."/>
            <person name="Novikova G."/>
            <person name="Obukhova E."/>
            <person name="Bogdanov V."/>
            <person name="Penin A."/>
            <person name="Logacheva M."/>
        </authorList>
    </citation>
    <scope>NUCLEOTIDE SEQUENCE</scope>
    <source>
        <strain evidence="2">Hsosn_3</strain>
        <tissue evidence="2">Leaf</tissue>
    </source>
</reference>
<accession>A0AAD8HV01</accession>
<dbReference type="NCBIfam" id="TIGR01640">
    <property type="entry name" value="F_box_assoc_1"/>
    <property type="match status" value="1"/>
</dbReference>
<evidence type="ECO:0000313" key="3">
    <source>
        <dbReference type="Proteomes" id="UP001237642"/>
    </source>
</evidence>
<evidence type="ECO:0000313" key="2">
    <source>
        <dbReference type="EMBL" id="KAK1372838.1"/>
    </source>
</evidence>
<dbReference type="EMBL" id="JAUIZM010000007">
    <property type="protein sequence ID" value="KAK1372838.1"/>
    <property type="molecule type" value="Genomic_DNA"/>
</dbReference>
<keyword evidence="3" id="KW-1185">Reference proteome</keyword>
<dbReference type="PANTHER" id="PTHR31672">
    <property type="entry name" value="BNACNNG10540D PROTEIN"/>
    <property type="match status" value="1"/>
</dbReference>
<dbReference type="InterPro" id="IPR050796">
    <property type="entry name" value="SCF_F-box_component"/>
</dbReference>
<sequence>MQYRCGEAEQETPLIIPEFTVSQRAVSFYAACDNEEGRMIQAAKIPMAKFEVKGSVCGSCNGLMYFAEFGGVRIVVSNPLRSQFKILPSMSIGNYCPESDKAYGLGFDTSTKTFKMVCTIYEASTSRCTLVHTLGTTSWREVSKVPSPYILYGEPVFVHGFLHWLAEPSSTSENCQGRIMAFDVSKETFKLIPHPEICLDKDRGQFRVLDIKGNLAMFDLSCNTKIDIWVVMDYDNKLWSRDYTVRIDTPLPDHMQVIGMWKQDEILLTNNQGYFSYSLKTDDLKYKHTSGFSSSEKVYTHRGSLISISDVLEAA</sequence>
<dbReference type="AlphaFoldDB" id="A0AAD8HV01"/>
<evidence type="ECO:0000259" key="1">
    <source>
        <dbReference type="Pfam" id="PF08268"/>
    </source>
</evidence>
<dbReference type="Pfam" id="PF08268">
    <property type="entry name" value="FBA_3"/>
    <property type="match status" value="1"/>
</dbReference>
<protein>
    <submittedName>
        <fullName evidence="2">F-box domain-containing protein</fullName>
    </submittedName>
</protein>
<gene>
    <name evidence="2" type="ORF">POM88_029031</name>
</gene>
<dbReference type="Proteomes" id="UP001237642">
    <property type="component" value="Unassembled WGS sequence"/>
</dbReference>
<comment type="caution">
    <text evidence="2">The sequence shown here is derived from an EMBL/GenBank/DDBJ whole genome shotgun (WGS) entry which is preliminary data.</text>
</comment>
<reference evidence="2" key="2">
    <citation type="submission" date="2023-05" db="EMBL/GenBank/DDBJ databases">
        <authorList>
            <person name="Schelkunov M.I."/>
        </authorList>
    </citation>
    <scope>NUCLEOTIDE SEQUENCE</scope>
    <source>
        <strain evidence="2">Hsosn_3</strain>
        <tissue evidence="2">Leaf</tissue>
    </source>
</reference>
<proteinExistence type="predicted"/>
<feature type="domain" description="F-box associated beta-propeller type 3" evidence="1">
    <location>
        <begin position="38"/>
        <end position="272"/>
    </location>
</feature>
<dbReference type="InterPro" id="IPR013187">
    <property type="entry name" value="F-box-assoc_dom_typ3"/>
</dbReference>
<name>A0AAD8HV01_9APIA</name>
<dbReference type="PANTHER" id="PTHR31672:SF13">
    <property type="entry name" value="F-BOX PROTEIN CPR30-LIKE"/>
    <property type="match status" value="1"/>
</dbReference>
<organism evidence="2 3">
    <name type="scientific">Heracleum sosnowskyi</name>
    <dbReference type="NCBI Taxonomy" id="360622"/>
    <lineage>
        <taxon>Eukaryota</taxon>
        <taxon>Viridiplantae</taxon>
        <taxon>Streptophyta</taxon>
        <taxon>Embryophyta</taxon>
        <taxon>Tracheophyta</taxon>
        <taxon>Spermatophyta</taxon>
        <taxon>Magnoliopsida</taxon>
        <taxon>eudicotyledons</taxon>
        <taxon>Gunneridae</taxon>
        <taxon>Pentapetalae</taxon>
        <taxon>asterids</taxon>
        <taxon>campanulids</taxon>
        <taxon>Apiales</taxon>
        <taxon>Apiaceae</taxon>
        <taxon>Apioideae</taxon>
        <taxon>apioid superclade</taxon>
        <taxon>Tordylieae</taxon>
        <taxon>Tordyliinae</taxon>
        <taxon>Heracleum</taxon>
    </lineage>
</organism>